<dbReference type="OrthoDB" id="1434917at2"/>
<dbReference type="AlphaFoldDB" id="A0A512BA33"/>
<dbReference type="Proteomes" id="UP000321513">
    <property type="component" value="Unassembled WGS sequence"/>
</dbReference>
<name>A0A512BA33_9BACT</name>
<keyword evidence="3" id="KW-1185">Reference proteome</keyword>
<comment type="caution">
    <text evidence="2">The sequence shown here is derived from an EMBL/GenBank/DDBJ whole genome shotgun (WGS) entry which is preliminary data.</text>
</comment>
<organism evidence="2 3">
    <name type="scientific">Segetibacter aerophilus</name>
    <dbReference type="NCBI Taxonomy" id="670293"/>
    <lineage>
        <taxon>Bacteria</taxon>
        <taxon>Pseudomonadati</taxon>
        <taxon>Bacteroidota</taxon>
        <taxon>Chitinophagia</taxon>
        <taxon>Chitinophagales</taxon>
        <taxon>Chitinophagaceae</taxon>
        <taxon>Segetibacter</taxon>
    </lineage>
</organism>
<evidence type="ECO:0000259" key="1">
    <source>
        <dbReference type="Pfam" id="PF12867"/>
    </source>
</evidence>
<protein>
    <recommendedName>
        <fullName evidence="1">DinB-like domain-containing protein</fullName>
    </recommendedName>
</protein>
<evidence type="ECO:0000313" key="2">
    <source>
        <dbReference type="EMBL" id="GEO08687.1"/>
    </source>
</evidence>
<dbReference type="Pfam" id="PF12867">
    <property type="entry name" value="DinB_2"/>
    <property type="match status" value="1"/>
</dbReference>
<reference evidence="2 3" key="1">
    <citation type="submission" date="2019-07" db="EMBL/GenBank/DDBJ databases">
        <title>Whole genome shotgun sequence of Segetibacter aerophilus NBRC 106135.</title>
        <authorList>
            <person name="Hosoyama A."/>
            <person name="Uohara A."/>
            <person name="Ohji S."/>
            <person name="Ichikawa N."/>
        </authorList>
    </citation>
    <scope>NUCLEOTIDE SEQUENCE [LARGE SCALE GENOMIC DNA]</scope>
    <source>
        <strain evidence="2 3">NBRC 106135</strain>
    </source>
</reference>
<dbReference type="InterPro" id="IPR024775">
    <property type="entry name" value="DinB-like"/>
</dbReference>
<dbReference type="RefSeq" id="WP_147202760.1">
    <property type="nucleotide sequence ID" value="NZ_BJYT01000004.1"/>
</dbReference>
<proteinExistence type="predicted"/>
<dbReference type="InterPro" id="IPR034660">
    <property type="entry name" value="DinB/YfiT-like"/>
</dbReference>
<dbReference type="SUPFAM" id="SSF109854">
    <property type="entry name" value="DinB/YfiT-like putative metalloenzymes"/>
    <property type="match status" value="1"/>
</dbReference>
<dbReference type="Gene3D" id="1.20.120.450">
    <property type="entry name" value="dinb family like domain"/>
    <property type="match status" value="1"/>
</dbReference>
<evidence type="ECO:0000313" key="3">
    <source>
        <dbReference type="Proteomes" id="UP000321513"/>
    </source>
</evidence>
<sequence length="173" mass="20011">MKFSLNRSIEILERTPLVLQNLLIGLSEEWTLNNEGEDTWSPYDVIGHLIHGDETDWLPRAEIILYGSEKQFHPFDRFAQFDNSKGKTLQQLLDEFRQIRNTNIIKLKGLNITGQDLQKTGVHPTFGEVTLSELLSTWVVHDLDHISQIARVMAKQYKNEVGPWVAFLKILKQ</sequence>
<gene>
    <name evidence="2" type="ORF">SAE01_11830</name>
</gene>
<accession>A0A512BA33</accession>
<feature type="domain" description="DinB-like" evidence="1">
    <location>
        <begin position="12"/>
        <end position="149"/>
    </location>
</feature>
<dbReference type="EMBL" id="BJYT01000004">
    <property type="protein sequence ID" value="GEO08687.1"/>
    <property type="molecule type" value="Genomic_DNA"/>
</dbReference>